<reference evidence="4" key="2">
    <citation type="submission" date="2014-03" db="EMBL/GenBank/DDBJ databases">
        <authorList>
            <person name="Urmite Genomes"/>
        </authorList>
    </citation>
    <scope>NUCLEOTIDE SEQUENCE</scope>
    <source>
        <strain evidence="4">DSM 44829</strain>
    </source>
</reference>
<keyword evidence="1" id="KW-0378">Hydrolase</keyword>
<dbReference type="InterPro" id="IPR006683">
    <property type="entry name" value="Thioestr_dom"/>
</dbReference>
<evidence type="ECO:0000259" key="3">
    <source>
        <dbReference type="Pfam" id="PF03061"/>
    </source>
</evidence>
<proteinExistence type="predicted"/>
<evidence type="ECO:0000313" key="5">
    <source>
        <dbReference type="Proteomes" id="UP000028870"/>
    </source>
</evidence>
<organism evidence="4 5">
    <name type="scientific">Mycolicibacterium cosmeticum</name>
    <dbReference type="NCBI Taxonomy" id="258533"/>
    <lineage>
        <taxon>Bacteria</taxon>
        <taxon>Bacillati</taxon>
        <taxon>Actinomycetota</taxon>
        <taxon>Actinomycetes</taxon>
        <taxon>Mycobacteriales</taxon>
        <taxon>Mycobacteriaceae</taxon>
        <taxon>Mycolicibacterium</taxon>
    </lineage>
</organism>
<name>W9AQW3_MYCCO</name>
<keyword evidence="5" id="KW-1185">Reference proteome</keyword>
<dbReference type="InterPro" id="IPR003736">
    <property type="entry name" value="PAAI_dom"/>
</dbReference>
<feature type="domain" description="Thioesterase" evidence="3">
    <location>
        <begin position="253"/>
        <end position="327"/>
    </location>
</feature>
<evidence type="ECO:0000256" key="1">
    <source>
        <dbReference type="ARBA" id="ARBA00022801"/>
    </source>
</evidence>
<reference evidence="4" key="1">
    <citation type="submission" date="2014-03" db="EMBL/GenBank/DDBJ databases">
        <title>Draft Genome Sequence of Mycobacterium cosmeticum DSM 44829.</title>
        <authorList>
            <person name="Croce O."/>
            <person name="Robert C."/>
            <person name="Raoult D."/>
            <person name="Drancourt M."/>
        </authorList>
    </citation>
    <scope>NUCLEOTIDE SEQUENCE [LARGE SCALE GENOMIC DNA]</scope>
    <source>
        <strain evidence="4">DSM 44829</strain>
    </source>
</reference>
<dbReference type="AlphaFoldDB" id="W9AQW3"/>
<accession>W9AQW3</accession>
<evidence type="ECO:0000313" key="4">
    <source>
        <dbReference type="EMBL" id="CDO07888.1"/>
    </source>
</evidence>
<comment type="caution">
    <text evidence="4">The sequence shown here is derived from an EMBL/GenBank/DDBJ whole genome shotgun (WGS) entry which is preliminary data.</text>
</comment>
<gene>
    <name evidence="4" type="ORF">BN977_02704</name>
</gene>
<dbReference type="STRING" id="258533.BN977_02704"/>
<sequence length="338" mass="34524">MRFAQSLFRFLGTGTPVPITDPICHTRHIGRSTTARRARRPARRAKLTAMSGTSAAHPLTGPFPPHTAPGRFGIVNLAATPQHCAATMPVAGLCNPFTGTPTLAPLAVLVDHIAGFANHLRRPDGHWTVSSELTMEFTPDAHAVLAADPTTPVLAESRAVGAAAATSLSACDLSHRGIGIGVGTVRTFYIAVAAPALPDGPGPDSPGSDSPGPASPVPVPTALDELMAVEVAEAGGPGPLLVQHADPAVNNSMGAVHGGVAAAGLELVAAAALNTDRADQPLHTASLRVNYLRRLMSGGRAHYTATALHSGRSSGVANAQAFDADGRPALVGRLTAYL</sequence>
<dbReference type="Gene3D" id="3.10.129.10">
    <property type="entry name" value="Hotdog Thioesterase"/>
    <property type="match status" value="1"/>
</dbReference>
<dbReference type="eggNOG" id="ENOG502ZJP4">
    <property type="taxonomic scope" value="Bacteria"/>
</dbReference>
<dbReference type="GO" id="GO:0016289">
    <property type="term" value="F:acyl-CoA hydrolase activity"/>
    <property type="evidence" value="ECO:0007669"/>
    <property type="project" value="UniProtKB-ARBA"/>
</dbReference>
<dbReference type="EMBL" id="CCBB010000001">
    <property type="protein sequence ID" value="CDO07888.1"/>
    <property type="molecule type" value="Genomic_DNA"/>
</dbReference>
<dbReference type="NCBIfam" id="TIGR00369">
    <property type="entry name" value="unchar_dom_1"/>
    <property type="match status" value="1"/>
</dbReference>
<protein>
    <submittedName>
        <fullName evidence="4">Thioesterase superfamily protein</fullName>
    </submittedName>
</protein>
<dbReference type="SUPFAM" id="SSF54637">
    <property type="entry name" value="Thioesterase/thiol ester dehydrase-isomerase"/>
    <property type="match status" value="2"/>
</dbReference>
<dbReference type="InterPro" id="IPR029069">
    <property type="entry name" value="HotDog_dom_sf"/>
</dbReference>
<dbReference type="Pfam" id="PF03061">
    <property type="entry name" value="4HBT"/>
    <property type="match status" value="1"/>
</dbReference>
<dbReference type="CDD" id="cd03443">
    <property type="entry name" value="PaaI_thioesterase"/>
    <property type="match status" value="1"/>
</dbReference>
<dbReference type="Proteomes" id="UP000028870">
    <property type="component" value="Unassembled WGS sequence"/>
</dbReference>
<feature type="region of interest" description="Disordered" evidence="2">
    <location>
        <begin position="199"/>
        <end position="220"/>
    </location>
</feature>
<evidence type="ECO:0000256" key="2">
    <source>
        <dbReference type="SAM" id="MobiDB-lite"/>
    </source>
</evidence>